<name>A0A934TP56_9RHOB</name>
<dbReference type="InterPro" id="IPR017946">
    <property type="entry name" value="PLC-like_Pdiesterase_TIM-brl"/>
</dbReference>
<comment type="caution">
    <text evidence="4">The sequence shown here is derived from an EMBL/GenBank/DDBJ whole genome shotgun (WGS) entry which is preliminary data.</text>
</comment>
<evidence type="ECO:0000313" key="5">
    <source>
        <dbReference type="Proteomes" id="UP000706333"/>
    </source>
</evidence>
<accession>A0A934TP56</accession>
<keyword evidence="5" id="KW-1185">Reference proteome</keyword>
<feature type="region of interest" description="Disordered" evidence="1">
    <location>
        <begin position="1"/>
        <end position="20"/>
    </location>
</feature>
<feature type="transmembrane region" description="Helical" evidence="2">
    <location>
        <begin position="393"/>
        <end position="413"/>
    </location>
</feature>
<dbReference type="InterPro" id="IPR022472">
    <property type="entry name" value="VPLPA-CTERM"/>
</dbReference>
<dbReference type="GO" id="GO:0008081">
    <property type="term" value="F:phosphoric diester hydrolase activity"/>
    <property type="evidence" value="ECO:0007669"/>
    <property type="project" value="InterPro"/>
</dbReference>
<dbReference type="SUPFAM" id="SSF51695">
    <property type="entry name" value="PLC-like phosphodiesterases"/>
    <property type="match status" value="1"/>
</dbReference>
<protein>
    <recommendedName>
        <fullName evidence="3">GP-PDE domain-containing protein</fullName>
    </recommendedName>
</protein>
<dbReference type="InterPro" id="IPR030395">
    <property type="entry name" value="GP_PDE_dom"/>
</dbReference>
<organism evidence="4 5">
    <name type="scientific">Rhodobaculum claviforme</name>
    <dbReference type="NCBI Taxonomy" id="1549854"/>
    <lineage>
        <taxon>Bacteria</taxon>
        <taxon>Pseudomonadati</taxon>
        <taxon>Pseudomonadota</taxon>
        <taxon>Alphaproteobacteria</taxon>
        <taxon>Rhodobacterales</taxon>
        <taxon>Paracoccaceae</taxon>
        <taxon>Rhodobaculum</taxon>
    </lineage>
</organism>
<keyword evidence="2" id="KW-1133">Transmembrane helix</keyword>
<dbReference type="Pfam" id="PF03009">
    <property type="entry name" value="GDPD"/>
    <property type="match status" value="1"/>
</dbReference>
<dbReference type="NCBIfam" id="TIGR03370">
    <property type="entry name" value="VPLPA-CTERM"/>
    <property type="match status" value="1"/>
</dbReference>
<gene>
    <name evidence="4" type="ORF">CCR87_15235</name>
</gene>
<feature type="domain" description="GP-PDE" evidence="3">
    <location>
        <begin position="92"/>
        <end position="386"/>
    </location>
</feature>
<reference evidence="4" key="2">
    <citation type="journal article" date="2020" name="Microorganisms">
        <title>Osmotic Adaptation and Compatible Solute Biosynthesis of Phototrophic Bacteria as Revealed from Genome Analyses.</title>
        <authorList>
            <person name="Imhoff J.F."/>
            <person name="Rahn T."/>
            <person name="Kunzel S."/>
            <person name="Keller A."/>
            <person name="Neulinger S.C."/>
        </authorList>
    </citation>
    <scope>NUCLEOTIDE SEQUENCE</scope>
    <source>
        <strain evidence="4">LMG 28126</strain>
    </source>
</reference>
<proteinExistence type="predicted"/>
<reference evidence="4" key="1">
    <citation type="submission" date="2017-05" db="EMBL/GenBank/DDBJ databases">
        <authorList>
            <person name="Imhoff J.F."/>
            <person name="Rahn T."/>
            <person name="Kuenzel S."/>
            <person name="Neulinger S.C."/>
        </authorList>
    </citation>
    <scope>NUCLEOTIDE SEQUENCE</scope>
    <source>
        <strain evidence="4">LMG 28126</strain>
    </source>
</reference>
<keyword evidence="2" id="KW-0812">Transmembrane</keyword>
<evidence type="ECO:0000256" key="1">
    <source>
        <dbReference type="SAM" id="MobiDB-lite"/>
    </source>
</evidence>
<sequence length="421" mass="44936">MAGRCRRVPGPCHGRVGDARGHRKITGALPRCHGGPSDPAGRHPARNPERRHPMPQPCARPAALLAALLALGAPIAGPAAAASFGTLSGNAPLVIAHRGASGYLPEHTLAAYELAIRMGADIIEPDLQMTSDGHLVAFHDNTLHNDTNPPTNAADVFAPRNGGWLVSDFTLAEIQSLEVKPRLTAQTEFPGFTPSAENPLRVPTFREVLTFLTDYNTANGTDIGIYPESKTPNRPELSRKLVEELREFGFTSAAQPVYIQTFSFEGLLDLGAIQAELGTDMRQVALGGAIVSGGVFGIFEFGTNSFFDLATISERADGLGVFIGNFAAQALSAEWIAAAHDAGLEVHGWTFRPTTLEASIDLTQPFIDWGMDGFFTDFPDLTRQTIALNQPQVIPLPASGLLLLGGLGGLAFLRRRRAAAH</sequence>
<evidence type="ECO:0000256" key="2">
    <source>
        <dbReference type="SAM" id="Phobius"/>
    </source>
</evidence>
<dbReference type="Proteomes" id="UP000706333">
    <property type="component" value="Unassembled WGS sequence"/>
</dbReference>
<dbReference type="EMBL" id="NHSD01000318">
    <property type="protein sequence ID" value="MBK5928668.1"/>
    <property type="molecule type" value="Genomic_DNA"/>
</dbReference>
<dbReference type="PROSITE" id="PS51704">
    <property type="entry name" value="GP_PDE"/>
    <property type="match status" value="1"/>
</dbReference>
<dbReference type="PANTHER" id="PTHR46211">
    <property type="entry name" value="GLYCEROPHOSPHORYL DIESTER PHOSPHODIESTERASE"/>
    <property type="match status" value="1"/>
</dbReference>
<feature type="region of interest" description="Disordered" evidence="1">
    <location>
        <begin position="26"/>
        <end position="57"/>
    </location>
</feature>
<dbReference type="PANTHER" id="PTHR46211:SF1">
    <property type="entry name" value="GLYCEROPHOSPHODIESTER PHOSPHODIESTERASE, CYTOPLASMIC"/>
    <property type="match status" value="1"/>
</dbReference>
<dbReference type="AlphaFoldDB" id="A0A934TP56"/>
<keyword evidence="2" id="KW-0472">Membrane</keyword>
<dbReference type="Gene3D" id="3.20.20.190">
    <property type="entry name" value="Phosphatidylinositol (PI) phosphodiesterase"/>
    <property type="match status" value="1"/>
</dbReference>
<dbReference type="GO" id="GO:0006629">
    <property type="term" value="P:lipid metabolic process"/>
    <property type="evidence" value="ECO:0007669"/>
    <property type="project" value="InterPro"/>
</dbReference>
<evidence type="ECO:0000313" key="4">
    <source>
        <dbReference type="EMBL" id="MBK5928668.1"/>
    </source>
</evidence>
<evidence type="ECO:0000259" key="3">
    <source>
        <dbReference type="PROSITE" id="PS51704"/>
    </source>
</evidence>